<dbReference type="InterPro" id="IPR036397">
    <property type="entry name" value="RNaseH_sf"/>
</dbReference>
<protein>
    <recommendedName>
        <fullName evidence="1">Tc1-like transposase DDE domain-containing protein</fullName>
    </recommendedName>
</protein>
<gene>
    <name evidence="2" type="ORF">GSONMT00028314001</name>
</gene>
<evidence type="ECO:0000259" key="1">
    <source>
        <dbReference type="Pfam" id="PF13358"/>
    </source>
</evidence>
<accession>A0A060Z6K0</accession>
<feature type="domain" description="Tc1-like transposase DDE" evidence="1">
    <location>
        <begin position="33"/>
        <end position="82"/>
    </location>
</feature>
<dbReference type="Pfam" id="PF13358">
    <property type="entry name" value="DDE_3"/>
    <property type="match status" value="1"/>
</dbReference>
<organism evidence="2 3">
    <name type="scientific">Oncorhynchus mykiss</name>
    <name type="common">Rainbow trout</name>
    <name type="synonym">Salmo gairdneri</name>
    <dbReference type="NCBI Taxonomy" id="8022"/>
    <lineage>
        <taxon>Eukaryota</taxon>
        <taxon>Metazoa</taxon>
        <taxon>Chordata</taxon>
        <taxon>Craniata</taxon>
        <taxon>Vertebrata</taxon>
        <taxon>Euteleostomi</taxon>
        <taxon>Actinopterygii</taxon>
        <taxon>Neopterygii</taxon>
        <taxon>Teleostei</taxon>
        <taxon>Protacanthopterygii</taxon>
        <taxon>Salmoniformes</taxon>
        <taxon>Salmonidae</taxon>
        <taxon>Salmoninae</taxon>
        <taxon>Oncorhynchus</taxon>
    </lineage>
</organism>
<reference evidence="2" key="2">
    <citation type="submission" date="2014-03" db="EMBL/GenBank/DDBJ databases">
        <authorList>
            <person name="Genoscope - CEA"/>
        </authorList>
    </citation>
    <scope>NUCLEOTIDE SEQUENCE</scope>
</reference>
<dbReference type="InterPro" id="IPR038717">
    <property type="entry name" value="Tc1-like_DDE_dom"/>
</dbReference>
<sequence>MTGMRACSGVWSISFPSNSLKKNYSSNSRTMSQHTSRLCKRYFTKKESDGVLHQMTWPPQSPDLNPIEMVWDELDRRVKEKHSRLSWLRECQQCAKLSSRQRVATLKNLKYEIYFDLLTLF</sequence>
<dbReference type="Proteomes" id="UP000193380">
    <property type="component" value="Unassembled WGS sequence"/>
</dbReference>
<proteinExistence type="predicted"/>
<dbReference type="Gene3D" id="3.30.420.10">
    <property type="entry name" value="Ribonuclease H-like superfamily/Ribonuclease H"/>
    <property type="match status" value="1"/>
</dbReference>
<evidence type="ECO:0000313" key="2">
    <source>
        <dbReference type="EMBL" id="CDQ96925.1"/>
    </source>
</evidence>
<dbReference type="EMBL" id="FR928010">
    <property type="protein sequence ID" value="CDQ96925.1"/>
    <property type="molecule type" value="Genomic_DNA"/>
</dbReference>
<evidence type="ECO:0000313" key="3">
    <source>
        <dbReference type="Proteomes" id="UP000193380"/>
    </source>
</evidence>
<dbReference type="GO" id="GO:0003676">
    <property type="term" value="F:nucleic acid binding"/>
    <property type="evidence" value="ECO:0007669"/>
    <property type="project" value="InterPro"/>
</dbReference>
<dbReference type="PaxDb" id="8022-A0A060Z6K0"/>
<reference evidence="2" key="1">
    <citation type="journal article" date="2014" name="Nat. Commun.">
        <title>The rainbow trout genome provides novel insights into evolution after whole-genome duplication in vertebrates.</title>
        <authorList>
            <person name="Berthelot C."/>
            <person name="Brunet F."/>
            <person name="Chalopin D."/>
            <person name="Juanchich A."/>
            <person name="Bernard M."/>
            <person name="Noel B."/>
            <person name="Bento P."/>
            <person name="Da Silva C."/>
            <person name="Labadie K."/>
            <person name="Alberti A."/>
            <person name="Aury J.M."/>
            <person name="Louis A."/>
            <person name="Dehais P."/>
            <person name="Bardou P."/>
            <person name="Montfort J."/>
            <person name="Klopp C."/>
            <person name="Cabau C."/>
            <person name="Gaspin C."/>
            <person name="Thorgaard G.H."/>
            <person name="Boussaha M."/>
            <person name="Quillet E."/>
            <person name="Guyomard R."/>
            <person name="Galiana D."/>
            <person name="Bobe J."/>
            <person name="Volff J.N."/>
            <person name="Genet C."/>
            <person name="Wincker P."/>
            <person name="Jaillon O."/>
            <person name="Roest Crollius H."/>
            <person name="Guiguen Y."/>
        </authorList>
    </citation>
    <scope>NUCLEOTIDE SEQUENCE [LARGE SCALE GENOMIC DNA]</scope>
</reference>
<dbReference type="AlphaFoldDB" id="A0A060Z6K0"/>
<name>A0A060Z6K0_ONCMY</name>